<reference evidence="3" key="1">
    <citation type="submission" date="2023-08" db="EMBL/GenBank/DDBJ databases">
        <authorList>
            <person name="Chen Y."/>
            <person name="Shah S."/>
            <person name="Dougan E. K."/>
            <person name="Thang M."/>
            <person name="Chan C."/>
        </authorList>
    </citation>
    <scope>NUCLEOTIDE SEQUENCE</scope>
</reference>
<dbReference type="InterPro" id="IPR009000">
    <property type="entry name" value="Transl_B-barrel_sf"/>
</dbReference>
<dbReference type="Gene3D" id="3.40.50.300">
    <property type="entry name" value="P-loop containing nucleotide triphosphate hydrolases"/>
    <property type="match status" value="1"/>
</dbReference>
<dbReference type="Pfam" id="PF21131">
    <property type="entry name" value="eEFSec_4th"/>
    <property type="match status" value="1"/>
</dbReference>
<comment type="caution">
    <text evidence="3">The sequence shown here is derived from an EMBL/GenBank/DDBJ whole genome shotgun (WGS) entry which is preliminary data.</text>
</comment>
<dbReference type="Proteomes" id="UP001178507">
    <property type="component" value="Unassembled WGS sequence"/>
</dbReference>
<dbReference type="AlphaFoldDB" id="A0AA36I8T4"/>
<feature type="compositionally biased region" description="Polar residues" evidence="1">
    <location>
        <begin position="350"/>
        <end position="359"/>
    </location>
</feature>
<dbReference type="CDD" id="cd03696">
    <property type="entry name" value="SelB_II"/>
    <property type="match status" value="1"/>
</dbReference>
<dbReference type="Pfam" id="PF00009">
    <property type="entry name" value="GTP_EFTU"/>
    <property type="match status" value="1"/>
</dbReference>
<dbReference type="GO" id="GO:0003924">
    <property type="term" value="F:GTPase activity"/>
    <property type="evidence" value="ECO:0007669"/>
    <property type="project" value="InterPro"/>
</dbReference>
<feature type="domain" description="Tr-type G" evidence="2">
    <location>
        <begin position="12"/>
        <end position="206"/>
    </location>
</feature>
<evidence type="ECO:0000256" key="1">
    <source>
        <dbReference type="SAM" id="MobiDB-lite"/>
    </source>
</evidence>
<dbReference type="PANTHER" id="PTHR43721">
    <property type="entry name" value="ELONGATION FACTOR TU-RELATED"/>
    <property type="match status" value="1"/>
</dbReference>
<dbReference type="GO" id="GO:0005525">
    <property type="term" value="F:GTP binding"/>
    <property type="evidence" value="ECO:0007669"/>
    <property type="project" value="InterPro"/>
</dbReference>
<organism evidence="3 4">
    <name type="scientific">Effrenium voratum</name>
    <dbReference type="NCBI Taxonomy" id="2562239"/>
    <lineage>
        <taxon>Eukaryota</taxon>
        <taxon>Sar</taxon>
        <taxon>Alveolata</taxon>
        <taxon>Dinophyceae</taxon>
        <taxon>Suessiales</taxon>
        <taxon>Symbiodiniaceae</taxon>
        <taxon>Effrenium</taxon>
    </lineage>
</organism>
<sequence length="671" mass="73098">MGDKDKAPKKKALNVNLGVLGHIDSGKTSICRMLSTVTSTASMDKSRESQERGITLDLGFSSFVTDAPEHIQAAGYEAIQWCLVDCPGHASLIRTVIGGAQIIDLCALVIDVNKGIQTQTAECMVVAEILANQLVVILNKVDMVPADKRKKILDKVIKELRKTFARTKFGENLPFACVSAHPQDGSDPIGSDELITVIKNTLAIPQRDPSGPFMFAFDHAFAIKGQGTVLTGTVLSGTVKPQMGIVVPQVGEAGKNKKVRSLQMFRQPVQQAIQGDRVAMCVAALDAKELERGIVLGEKFPVPLLDAAVCVVDKISYFKSTATTKSKFHVTLGHQTVMATAHFFCPFPSSSRSAGTQEPAQEKPKDVKGGYPSAGSGGPTLAMGCGAAVSERQSGWPTSFDFSQAYLHVEELWQSNTAVEYENTDGDVVKLSPCEPGKLLFELNGITKAEVTELRFDRASGQLLMQDSLPLGSSLDSRSVVPLKDRDRIMYLLSWLAQKSGVPGLKDAEEPLFYALLLLEKPVLCPMGSLVIGSKLDFDIHSPNCRMAFFGRVLSPANPKDLKQIRLVKMKQKVGVMDRVDKQEPTLIICKDMFKADSDLQSFVGLKITHESSGLEGILEGSFGQDGRIKVRFKEELKGLQVDAKGNIKGEERISLFFKKFDFEKTNTIVQ</sequence>
<dbReference type="InterPro" id="IPR000795">
    <property type="entry name" value="T_Tr_GTP-bd_dom"/>
</dbReference>
<evidence type="ECO:0000313" key="4">
    <source>
        <dbReference type="Proteomes" id="UP001178507"/>
    </source>
</evidence>
<dbReference type="InterPro" id="IPR027417">
    <property type="entry name" value="P-loop_NTPase"/>
</dbReference>
<dbReference type="SUPFAM" id="SSF52540">
    <property type="entry name" value="P-loop containing nucleoside triphosphate hydrolases"/>
    <property type="match status" value="1"/>
</dbReference>
<evidence type="ECO:0000259" key="2">
    <source>
        <dbReference type="PROSITE" id="PS51722"/>
    </source>
</evidence>
<feature type="region of interest" description="Disordered" evidence="1">
    <location>
        <begin position="350"/>
        <end position="373"/>
    </location>
</feature>
<dbReference type="GO" id="GO:0001514">
    <property type="term" value="P:selenocysteine incorporation"/>
    <property type="evidence" value="ECO:0007669"/>
    <property type="project" value="TreeGrafter"/>
</dbReference>
<dbReference type="SUPFAM" id="SSF50447">
    <property type="entry name" value="Translation proteins"/>
    <property type="match status" value="1"/>
</dbReference>
<dbReference type="PRINTS" id="PR00315">
    <property type="entry name" value="ELONGATNFCT"/>
</dbReference>
<protein>
    <recommendedName>
        <fullName evidence="2">Tr-type G domain-containing protein</fullName>
    </recommendedName>
</protein>
<dbReference type="GO" id="GO:0003746">
    <property type="term" value="F:translation elongation factor activity"/>
    <property type="evidence" value="ECO:0007669"/>
    <property type="project" value="TreeGrafter"/>
</dbReference>
<dbReference type="EMBL" id="CAUJNA010001001">
    <property type="protein sequence ID" value="CAJ1383248.1"/>
    <property type="molecule type" value="Genomic_DNA"/>
</dbReference>
<dbReference type="Pfam" id="PF21208">
    <property type="entry name" value="euk_SelB_III"/>
    <property type="match status" value="2"/>
</dbReference>
<dbReference type="Pfam" id="PF03144">
    <property type="entry name" value="GTP_EFTU_D2"/>
    <property type="match status" value="1"/>
</dbReference>
<keyword evidence="4" id="KW-1185">Reference proteome</keyword>
<dbReference type="InterPro" id="IPR004161">
    <property type="entry name" value="EFTu-like_2"/>
</dbReference>
<accession>A0AA36I8T4</accession>
<dbReference type="Gene3D" id="2.40.30.10">
    <property type="entry name" value="Translation factors"/>
    <property type="match status" value="1"/>
</dbReference>
<dbReference type="PROSITE" id="PS51722">
    <property type="entry name" value="G_TR_2"/>
    <property type="match status" value="1"/>
</dbReference>
<evidence type="ECO:0000313" key="3">
    <source>
        <dbReference type="EMBL" id="CAJ1383248.1"/>
    </source>
</evidence>
<name>A0AA36I8T4_9DINO</name>
<dbReference type="PANTHER" id="PTHR43721:SF11">
    <property type="entry name" value="SELENOCYSTEINE-SPECIFIC ELONGATION FACTOR"/>
    <property type="match status" value="1"/>
</dbReference>
<dbReference type="InterPro" id="IPR049393">
    <property type="entry name" value="eEFSec_III"/>
</dbReference>
<dbReference type="CDD" id="cd01889">
    <property type="entry name" value="SelB_euk"/>
    <property type="match status" value="1"/>
</dbReference>
<dbReference type="CDD" id="cd04094">
    <property type="entry name" value="eSelB_III"/>
    <property type="match status" value="1"/>
</dbReference>
<proteinExistence type="predicted"/>
<dbReference type="InterPro" id="IPR049394">
    <property type="entry name" value="eEFSec_C"/>
</dbReference>
<dbReference type="FunFam" id="2.40.30.10:FF:000052">
    <property type="entry name" value="Selenocysteine-specific elongation factor EF-Sec"/>
    <property type="match status" value="1"/>
</dbReference>
<gene>
    <name evidence="3" type="ORF">EVOR1521_LOCUS10415</name>
</gene>
<dbReference type="InterPro" id="IPR050055">
    <property type="entry name" value="EF-Tu_GTPase"/>
</dbReference>